<reference evidence="2 3" key="1">
    <citation type="submission" date="2016-03" db="EMBL/GenBank/DDBJ databases">
        <authorList>
            <person name="Ploux O."/>
        </authorList>
    </citation>
    <scope>NUCLEOTIDE SEQUENCE [LARGE SCALE GENOMIC DNA]</scope>
    <source>
        <strain evidence="2 3">BER2</strain>
    </source>
</reference>
<comment type="caution">
    <text evidence="2">The sequence shown here is derived from an EMBL/GenBank/DDBJ whole genome shotgun (WGS) entry which is preliminary data.</text>
</comment>
<evidence type="ECO:0000256" key="1">
    <source>
        <dbReference type="SAM" id="SignalP"/>
    </source>
</evidence>
<evidence type="ECO:0000313" key="3">
    <source>
        <dbReference type="Proteomes" id="UP000075391"/>
    </source>
</evidence>
<keyword evidence="1" id="KW-0732">Signal</keyword>
<dbReference type="RefSeq" id="WP_063242723.1">
    <property type="nucleotide sequence ID" value="NZ_LUKF01000002.1"/>
</dbReference>
<name>A0A150WUS5_BDEBC</name>
<evidence type="ECO:0000313" key="2">
    <source>
        <dbReference type="EMBL" id="KYG70235.1"/>
    </source>
</evidence>
<dbReference type="AlphaFoldDB" id="A0A150WUS5"/>
<gene>
    <name evidence="2" type="ORF">AZI85_13890</name>
</gene>
<dbReference type="Proteomes" id="UP000075391">
    <property type="component" value="Unassembled WGS sequence"/>
</dbReference>
<feature type="signal peptide" evidence="1">
    <location>
        <begin position="1"/>
        <end position="21"/>
    </location>
</feature>
<proteinExistence type="predicted"/>
<sequence>MTKRAFLVQAIVMMFSIGAQAGESLVFHGTLAARKQCADTGSGFFAKDLGCKKLAISERACAVALNINGQGEVKSIEVEAPEAVNKGDARKAQYKTSVKGPYLYKDGFHAYSFNLDKVSSAEVKIASDGTGRVLAANLYFDHEFQADGTRTYKQYECRNLKRVR</sequence>
<dbReference type="OrthoDB" id="9822376at2"/>
<accession>A0A150WUS5</accession>
<organism evidence="2 3">
    <name type="scientific">Bdellovibrio bacteriovorus</name>
    <dbReference type="NCBI Taxonomy" id="959"/>
    <lineage>
        <taxon>Bacteria</taxon>
        <taxon>Pseudomonadati</taxon>
        <taxon>Bdellovibrionota</taxon>
        <taxon>Bdellovibrionia</taxon>
        <taxon>Bdellovibrionales</taxon>
        <taxon>Pseudobdellovibrionaceae</taxon>
        <taxon>Bdellovibrio</taxon>
    </lineage>
</organism>
<protein>
    <submittedName>
        <fullName evidence="2">Uncharacterized protein</fullName>
    </submittedName>
</protein>
<feature type="chain" id="PRO_5007573727" evidence="1">
    <location>
        <begin position="22"/>
        <end position="164"/>
    </location>
</feature>
<dbReference type="EMBL" id="LUKF01000002">
    <property type="protein sequence ID" value="KYG70235.1"/>
    <property type="molecule type" value="Genomic_DNA"/>
</dbReference>